<proteinExistence type="predicted"/>
<dbReference type="Proteomes" id="UP000828941">
    <property type="component" value="Chromosome 12"/>
</dbReference>
<protein>
    <submittedName>
        <fullName evidence="1">Uncharacterized protein</fullName>
    </submittedName>
</protein>
<evidence type="ECO:0000313" key="1">
    <source>
        <dbReference type="EMBL" id="KAI4306053.1"/>
    </source>
</evidence>
<reference evidence="1 2" key="1">
    <citation type="journal article" date="2022" name="DNA Res.">
        <title>Chromosomal-level genome assembly of the orchid tree Bauhinia variegata (Leguminosae; Cercidoideae) supports the allotetraploid origin hypothesis of Bauhinia.</title>
        <authorList>
            <person name="Zhong Y."/>
            <person name="Chen Y."/>
            <person name="Zheng D."/>
            <person name="Pang J."/>
            <person name="Liu Y."/>
            <person name="Luo S."/>
            <person name="Meng S."/>
            <person name="Qian L."/>
            <person name="Wei D."/>
            <person name="Dai S."/>
            <person name="Zhou R."/>
        </authorList>
    </citation>
    <scope>NUCLEOTIDE SEQUENCE [LARGE SCALE GENOMIC DNA]</scope>
    <source>
        <strain evidence="1">BV-YZ2020</strain>
    </source>
</reference>
<dbReference type="EMBL" id="CM039437">
    <property type="protein sequence ID" value="KAI4306053.1"/>
    <property type="molecule type" value="Genomic_DNA"/>
</dbReference>
<gene>
    <name evidence="1" type="ORF">L6164_029365</name>
</gene>
<accession>A0ACB9L9A3</accession>
<comment type="caution">
    <text evidence="1">The sequence shown here is derived from an EMBL/GenBank/DDBJ whole genome shotgun (WGS) entry which is preliminary data.</text>
</comment>
<keyword evidence="2" id="KW-1185">Reference proteome</keyword>
<evidence type="ECO:0000313" key="2">
    <source>
        <dbReference type="Proteomes" id="UP000828941"/>
    </source>
</evidence>
<organism evidence="1 2">
    <name type="scientific">Bauhinia variegata</name>
    <name type="common">Purple orchid tree</name>
    <name type="synonym">Phanera variegata</name>
    <dbReference type="NCBI Taxonomy" id="167791"/>
    <lineage>
        <taxon>Eukaryota</taxon>
        <taxon>Viridiplantae</taxon>
        <taxon>Streptophyta</taxon>
        <taxon>Embryophyta</taxon>
        <taxon>Tracheophyta</taxon>
        <taxon>Spermatophyta</taxon>
        <taxon>Magnoliopsida</taxon>
        <taxon>eudicotyledons</taxon>
        <taxon>Gunneridae</taxon>
        <taxon>Pentapetalae</taxon>
        <taxon>rosids</taxon>
        <taxon>fabids</taxon>
        <taxon>Fabales</taxon>
        <taxon>Fabaceae</taxon>
        <taxon>Cercidoideae</taxon>
        <taxon>Cercideae</taxon>
        <taxon>Bauhiniinae</taxon>
        <taxon>Bauhinia</taxon>
    </lineage>
</organism>
<name>A0ACB9L9A3_BAUVA</name>
<sequence>MGVHQAIPILVLLLPFLSLLVNGGDHKLKLASCDIYNGRWVYDNSYPLYHSSQCHFIEMPFDCQRNGRPDDVYLRYRWKPFACDLPRFSAVDFLERFRNKKIVFIGDSDYNVSVILERNALLVNIARKSYGWDFIMDGDNLRKDMNRLVAYEKALLTWALWVENNIDTAKTRVFFQGISPTHPK</sequence>